<dbReference type="EMBL" id="CAFZ01001006">
    <property type="protein sequence ID" value="CCA76794.1"/>
    <property type="molecule type" value="Genomic_DNA"/>
</dbReference>
<gene>
    <name evidence="1" type="ORF">PIIN_10780</name>
</gene>
<dbReference type="AlphaFoldDB" id="G4TZQ1"/>
<protein>
    <submittedName>
        <fullName evidence="1">Uncharacterized protein</fullName>
    </submittedName>
</protein>
<organism evidence="1 2">
    <name type="scientific">Serendipita indica (strain DSM 11827)</name>
    <name type="common">Root endophyte fungus</name>
    <name type="synonym">Piriformospora indica</name>
    <dbReference type="NCBI Taxonomy" id="1109443"/>
    <lineage>
        <taxon>Eukaryota</taxon>
        <taxon>Fungi</taxon>
        <taxon>Dikarya</taxon>
        <taxon>Basidiomycota</taxon>
        <taxon>Agaricomycotina</taxon>
        <taxon>Agaricomycetes</taxon>
        <taxon>Sebacinales</taxon>
        <taxon>Serendipitaceae</taxon>
        <taxon>Serendipita</taxon>
    </lineage>
</organism>
<dbReference type="InParanoid" id="G4TZQ1"/>
<accession>G4TZQ1</accession>
<reference evidence="1 2" key="1">
    <citation type="journal article" date="2011" name="PLoS Pathog.">
        <title>Endophytic Life Strategies Decoded by Genome and Transcriptome Analyses of the Mutualistic Root Symbiont Piriformospora indica.</title>
        <authorList>
            <person name="Zuccaro A."/>
            <person name="Lahrmann U."/>
            <person name="Guldener U."/>
            <person name="Langen G."/>
            <person name="Pfiffi S."/>
            <person name="Biedenkopf D."/>
            <person name="Wong P."/>
            <person name="Samans B."/>
            <person name="Grimm C."/>
            <person name="Basiewicz M."/>
            <person name="Murat C."/>
            <person name="Martin F."/>
            <person name="Kogel K.H."/>
        </authorList>
    </citation>
    <scope>NUCLEOTIDE SEQUENCE [LARGE SCALE GENOMIC DNA]</scope>
    <source>
        <strain evidence="1 2">DSM 11827</strain>
    </source>
</reference>
<comment type="caution">
    <text evidence="1">The sequence shown here is derived from an EMBL/GenBank/DDBJ whole genome shotgun (WGS) entry which is preliminary data.</text>
</comment>
<dbReference type="Proteomes" id="UP000007148">
    <property type="component" value="Unassembled WGS sequence"/>
</dbReference>
<name>G4TZQ1_SERID</name>
<proteinExistence type="predicted"/>
<evidence type="ECO:0000313" key="2">
    <source>
        <dbReference type="Proteomes" id="UP000007148"/>
    </source>
</evidence>
<keyword evidence="2" id="KW-1185">Reference proteome</keyword>
<dbReference type="HOGENOM" id="CLU_628694_0_0_1"/>
<sequence>MNNDLSDLHSCHNALRMQIMRLDPREAGEQVPKALQSNSILIEKTVAQIVRRGSFNAEPCPTYVAGLWPDRIKNPFLPCKRDTKCYPLGPRWQVEQFLYEASPGDLQGGLLEHNVWRQRKVEELYRRCGISRFVAKHILLKWKGYSVTEEDSYFRAITLLKRSGYDLHATDVFLTEIHKLGDNLYYHILERLEKWNYNVRKTVDLLQAIFLLAHPDAGLRVANLSVMDANGRTPLGLLSLPPETLEVLNSMMGWRLPRMIYYCGLSTIYRVLKVLQDVECPDTPTGMSSPERGCYARLHKGLGLKARQAILNILFAIEFMEAIYKTTWTITIAFHILQAYHFHFNEMIAFFMSLPFEDVVSLLDPPWNRLQRLESDHQYITTKEQVEYLLRTPNDHEPWALVKYNYSGSWALAKYHHFAMFYECQMVLLVLPSRIL</sequence>
<evidence type="ECO:0000313" key="1">
    <source>
        <dbReference type="EMBL" id="CCA76794.1"/>
    </source>
</evidence>